<dbReference type="InterPro" id="IPR006664">
    <property type="entry name" value="OMP_bac"/>
</dbReference>
<dbReference type="OrthoDB" id="5525824at2"/>
<reference evidence="7 8" key="1">
    <citation type="submission" date="2016-02" db="EMBL/GenBank/DDBJ databases">
        <title>Complete genome sequence of Halocynthiibacter arcticus PAMC 20958t from arctic marine sediment.</title>
        <authorList>
            <person name="Lee Y.M."/>
            <person name="Baek K."/>
            <person name="Lee H.K."/>
            <person name="Shin S.C."/>
        </authorList>
    </citation>
    <scope>NUCLEOTIDE SEQUENCE [LARGE SCALE GENOMIC DNA]</scope>
    <source>
        <strain evidence="7">PAMC 20958</strain>
    </source>
</reference>
<accession>A0A126UXW5</accession>
<dbReference type="Pfam" id="PF04264">
    <property type="entry name" value="YceI"/>
    <property type="match status" value="1"/>
</dbReference>
<dbReference type="InterPro" id="IPR050330">
    <property type="entry name" value="Bact_OuterMem_StrucFunc"/>
</dbReference>
<evidence type="ECO:0000256" key="5">
    <source>
        <dbReference type="SAM" id="MobiDB-lite"/>
    </source>
</evidence>
<dbReference type="SMART" id="SM00867">
    <property type="entry name" value="YceI"/>
    <property type="match status" value="1"/>
</dbReference>
<dbReference type="STRING" id="1579316.RC74_05000"/>
<feature type="domain" description="OmpA-like" evidence="6">
    <location>
        <begin position="242"/>
        <end position="358"/>
    </location>
</feature>
<evidence type="ECO:0000256" key="3">
    <source>
        <dbReference type="ARBA" id="ARBA00023237"/>
    </source>
</evidence>
<dbReference type="SUPFAM" id="SSF101874">
    <property type="entry name" value="YceI-like"/>
    <property type="match status" value="1"/>
</dbReference>
<dbReference type="PROSITE" id="PS51123">
    <property type="entry name" value="OMPA_2"/>
    <property type="match status" value="1"/>
</dbReference>
<evidence type="ECO:0000256" key="4">
    <source>
        <dbReference type="PROSITE-ProRule" id="PRU00473"/>
    </source>
</evidence>
<dbReference type="PRINTS" id="PR01023">
    <property type="entry name" value="NAFLGMOTY"/>
</dbReference>
<dbReference type="SUPFAM" id="SSF103088">
    <property type="entry name" value="OmpA-like"/>
    <property type="match status" value="1"/>
</dbReference>
<evidence type="ECO:0000313" key="7">
    <source>
        <dbReference type="EMBL" id="AML50727.1"/>
    </source>
</evidence>
<feature type="region of interest" description="Disordered" evidence="5">
    <location>
        <begin position="325"/>
        <end position="358"/>
    </location>
</feature>
<feature type="compositionally biased region" description="Basic and acidic residues" evidence="5">
    <location>
        <begin position="342"/>
        <end position="358"/>
    </location>
</feature>
<proteinExistence type="predicted"/>
<keyword evidence="3" id="KW-0998">Cell outer membrane</keyword>
<keyword evidence="8" id="KW-1185">Reference proteome</keyword>
<dbReference type="EMBL" id="CP014327">
    <property type="protein sequence ID" value="AML50727.1"/>
    <property type="molecule type" value="Genomic_DNA"/>
</dbReference>
<dbReference type="KEGG" id="hat:RC74_05000"/>
<keyword evidence="2 4" id="KW-0472">Membrane</keyword>
<dbReference type="InterPro" id="IPR006665">
    <property type="entry name" value="OmpA-like"/>
</dbReference>
<dbReference type="InterPro" id="IPR036761">
    <property type="entry name" value="TTHA0802/YceI-like_sf"/>
</dbReference>
<dbReference type="Proteomes" id="UP000070371">
    <property type="component" value="Chromosome"/>
</dbReference>
<name>A0A126UXW5_9RHOB</name>
<dbReference type="InterPro" id="IPR036737">
    <property type="entry name" value="OmpA-like_sf"/>
</dbReference>
<dbReference type="CDD" id="cd07185">
    <property type="entry name" value="OmpA_C-like"/>
    <property type="match status" value="1"/>
</dbReference>
<dbReference type="RefSeq" id="WP_052274835.1">
    <property type="nucleotide sequence ID" value="NZ_CP014327.1"/>
</dbReference>
<dbReference type="GO" id="GO:0009279">
    <property type="term" value="C:cell outer membrane"/>
    <property type="evidence" value="ECO:0007669"/>
    <property type="project" value="UniProtKB-SubCell"/>
</dbReference>
<dbReference type="AlphaFoldDB" id="A0A126UXW5"/>
<dbReference type="Gene3D" id="2.40.128.110">
    <property type="entry name" value="Lipid/polyisoprenoid-binding, YceI-like"/>
    <property type="match status" value="1"/>
</dbReference>
<organism evidence="7 8">
    <name type="scientific">Falsihalocynthiibacter arcticus</name>
    <dbReference type="NCBI Taxonomy" id="1579316"/>
    <lineage>
        <taxon>Bacteria</taxon>
        <taxon>Pseudomonadati</taxon>
        <taxon>Pseudomonadota</taxon>
        <taxon>Alphaproteobacteria</taxon>
        <taxon>Rhodobacterales</taxon>
        <taxon>Roseobacteraceae</taxon>
        <taxon>Falsihalocynthiibacter</taxon>
    </lineage>
</organism>
<dbReference type="InterPro" id="IPR007372">
    <property type="entry name" value="Lipid/polyisoprenoid-bd_YceI"/>
</dbReference>
<sequence>MRSNVLGLILARVSLVVLALAVGLSEPVNAQTGPFSGGWNLQPEASSLEFQSVKKQTVVESSSFATLAGTIDENGLAKMSVLLDSVDTKVDLRNVRMRFLFFETFKFPEATITTQINPADLTDLAQVRRKQIPLTYSIDLHGVSKTFETVATVTLLSDDLVSIASRTPISVAVEDFDLTDGLAKLQEAANVDIVPSATISFDFLFARATSQAAVEPISSEPAKPASVALEVVGNFDQKACEGRFEILSRTGNIYFSSGSARLQDTSAPLLNSLAEIIARCPDLKIEVGGHTDSDGGDAQNERLSRSRAASVVDYLLAKGLNPDMLESKGYGESNPIATNDTSEGKSKNRRIEFKVLGS</sequence>
<dbReference type="PANTHER" id="PTHR30329">
    <property type="entry name" value="STATOR ELEMENT OF FLAGELLAR MOTOR COMPLEX"/>
    <property type="match status" value="1"/>
</dbReference>
<dbReference type="Gene3D" id="3.30.1330.60">
    <property type="entry name" value="OmpA-like domain"/>
    <property type="match status" value="1"/>
</dbReference>
<dbReference type="Pfam" id="PF00691">
    <property type="entry name" value="OmpA"/>
    <property type="match status" value="1"/>
</dbReference>
<dbReference type="PRINTS" id="PR01021">
    <property type="entry name" value="OMPADOMAIN"/>
</dbReference>
<evidence type="ECO:0000313" key="8">
    <source>
        <dbReference type="Proteomes" id="UP000070371"/>
    </source>
</evidence>
<gene>
    <name evidence="7" type="ORF">RC74_05000</name>
</gene>
<evidence type="ECO:0000259" key="6">
    <source>
        <dbReference type="PROSITE" id="PS51123"/>
    </source>
</evidence>
<dbReference type="PANTHER" id="PTHR30329:SF21">
    <property type="entry name" value="LIPOPROTEIN YIAD-RELATED"/>
    <property type="match status" value="1"/>
</dbReference>
<protein>
    <recommendedName>
        <fullName evidence="6">OmpA-like domain-containing protein</fullName>
    </recommendedName>
</protein>
<evidence type="ECO:0000256" key="1">
    <source>
        <dbReference type="ARBA" id="ARBA00004442"/>
    </source>
</evidence>
<evidence type="ECO:0000256" key="2">
    <source>
        <dbReference type="ARBA" id="ARBA00023136"/>
    </source>
</evidence>
<comment type="subcellular location">
    <subcellularLocation>
        <location evidence="1">Cell outer membrane</location>
    </subcellularLocation>
</comment>